<protein>
    <submittedName>
        <fullName evidence="2">PE family protein</fullName>
    </submittedName>
</protein>
<evidence type="ECO:0000259" key="1">
    <source>
        <dbReference type="Pfam" id="PF00934"/>
    </source>
</evidence>
<proteinExistence type="predicted"/>
<dbReference type="RefSeq" id="WP_133435739.1">
    <property type="nucleotide sequence ID" value="NZ_JAUFSA010000001.1"/>
</dbReference>
<dbReference type="EMBL" id="JAUFSA010000001">
    <property type="protein sequence ID" value="MDP7733267.1"/>
    <property type="molecule type" value="Genomic_DNA"/>
</dbReference>
<evidence type="ECO:0000313" key="3">
    <source>
        <dbReference type="Proteomes" id="UP001229081"/>
    </source>
</evidence>
<dbReference type="Proteomes" id="UP001229081">
    <property type="component" value="Unassembled WGS sequence"/>
</dbReference>
<dbReference type="InterPro" id="IPR038332">
    <property type="entry name" value="PPE_sf"/>
</dbReference>
<dbReference type="InterPro" id="IPR000084">
    <property type="entry name" value="PE-PGRS_N"/>
</dbReference>
<dbReference type="Pfam" id="PF00934">
    <property type="entry name" value="PE"/>
    <property type="match status" value="1"/>
</dbReference>
<name>A0A4R5WWL2_9MYCO</name>
<sequence length="371" mass="37267">MSYVNVVPEFLASAATDLAGIGSTIGAAGSSAAAATTAVLPAGADEISAAVSALFGAHGQAFQALNAQAAQFHEQFVQIMRSTAAAFAGAEAANVSPLQAMAAAASPMQQLEQAQIAFGSNVVANELTFNNALLSNELGLERSFFGTDTALNGVINRGFNAGNLLVGTGEQAFNGLVGVQVPPTFTSTLLTGSAAQVFNSGAIGGPLGAFDQSLAAGANFAGLFVGSAPGQALLSALPAPAQSLLSSPASFLQQIQTAQVNFNTNLVNSEMNFNHSLVANEVAWEQQVFHTDSALNGALNRGFNIGNLLLGTGEQGVNLFSGAQVPTNFTEGLLLGTASQPFNGGQIGGLLGAFDQSTEAGLDLAGLITGA</sequence>
<organism evidence="2 3">
    <name type="scientific">Mycobacterium paragordonae</name>
    <dbReference type="NCBI Taxonomy" id="1389713"/>
    <lineage>
        <taxon>Bacteria</taxon>
        <taxon>Bacillati</taxon>
        <taxon>Actinomycetota</taxon>
        <taxon>Actinomycetes</taxon>
        <taxon>Mycobacteriales</taxon>
        <taxon>Mycobacteriaceae</taxon>
        <taxon>Mycobacterium</taxon>
    </lineage>
</organism>
<comment type="caution">
    <text evidence="2">The sequence shown here is derived from an EMBL/GenBank/DDBJ whole genome shotgun (WGS) entry which is preliminary data.</text>
</comment>
<dbReference type="SUPFAM" id="SSF140459">
    <property type="entry name" value="PE/PPE dimer-like"/>
    <property type="match status" value="1"/>
</dbReference>
<accession>A0A4R5WWL2</accession>
<dbReference type="Gene3D" id="1.10.287.850">
    <property type="entry name" value="HP0062-like domain"/>
    <property type="match status" value="1"/>
</dbReference>
<reference evidence="2" key="1">
    <citation type="submission" date="2023-06" db="EMBL/GenBank/DDBJ databases">
        <title>Identification of two novel mycobacterium reveal diversities and complexities of Mycobacterium gordonae clade.</title>
        <authorList>
            <person name="Matsumoto Y."/>
            <person name="Nakamura S."/>
            <person name="Motooka D."/>
            <person name="Fukushima K."/>
        </authorList>
    </citation>
    <scope>NUCLEOTIDE SEQUENCE</scope>
    <source>
        <strain evidence="2">TY812</strain>
    </source>
</reference>
<dbReference type="AlphaFoldDB" id="A0A4R5WWL2"/>
<feature type="domain" description="PE" evidence="1">
    <location>
        <begin position="4"/>
        <end position="94"/>
    </location>
</feature>
<gene>
    <name evidence="2" type="ORF">QXL92_00655</name>
</gene>
<evidence type="ECO:0000313" key="2">
    <source>
        <dbReference type="EMBL" id="MDP7733267.1"/>
    </source>
</evidence>